<feature type="compositionally biased region" description="Basic and acidic residues" evidence="12">
    <location>
        <begin position="811"/>
        <end position="835"/>
    </location>
</feature>
<reference evidence="15" key="2">
    <citation type="submission" date="2025-08" db="UniProtKB">
        <authorList>
            <consortium name="Ensembl"/>
        </authorList>
    </citation>
    <scope>IDENTIFICATION</scope>
</reference>
<accession>A0A8I5U1U7</accession>
<dbReference type="Gene3D" id="3.30.930.10">
    <property type="entry name" value="Bira Bifunctional Protein, Domain 2"/>
    <property type="match status" value="1"/>
</dbReference>
<evidence type="ECO:0000256" key="2">
    <source>
        <dbReference type="ARBA" id="ARBA00010728"/>
    </source>
</evidence>
<dbReference type="Proteomes" id="UP000001595">
    <property type="component" value="Chromosome 19"/>
</dbReference>
<keyword evidence="13" id="KW-1133">Transmembrane helix</keyword>
<keyword evidence="4" id="KW-0436">Ligase</keyword>
<dbReference type="InterPro" id="IPR002317">
    <property type="entry name" value="Ser-tRNA-ligase_type_1"/>
</dbReference>
<feature type="transmembrane region" description="Helical" evidence="13">
    <location>
        <begin position="250"/>
        <end position="272"/>
    </location>
</feature>
<proteinExistence type="inferred from homology"/>
<keyword evidence="13" id="KW-0472">Membrane</keyword>
<dbReference type="PROSITE" id="PS50862">
    <property type="entry name" value="AA_TRNA_LIGASE_II"/>
    <property type="match status" value="1"/>
</dbReference>
<dbReference type="AlphaFoldDB" id="A0A8I5U1U7"/>
<evidence type="ECO:0000256" key="12">
    <source>
        <dbReference type="SAM" id="MobiDB-lite"/>
    </source>
</evidence>
<feature type="region of interest" description="Disordered" evidence="12">
    <location>
        <begin position="740"/>
        <end position="923"/>
    </location>
</feature>
<gene>
    <name evidence="15" type="primary">SARS2</name>
</gene>
<feature type="transmembrane region" description="Helical" evidence="13">
    <location>
        <begin position="155"/>
        <end position="188"/>
    </location>
</feature>
<organism evidence="15 16">
    <name type="scientific">Pongo abelii</name>
    <name type="common">Sumatran orangutan</name>
    <name type="synonym">Pongo pygmaeus abelii</name>
    <dbReference type="NCBI Taxonomy" id="9601"/>
    <lineage>
        <taxon>Eukaryota</taxon>
        <taxon>Metazoa</taxon>
        <taxon>Chordata</taxon>
        <taxon>Craniata</taxon>
        <taxon>Vertebrata</taxon>
        <taxon>Euteleostomi</taxon>
        <taxon>Mammalia</taxon>
        <taxon>Eutheria</taxon>
        <taxon>Euarchontoglires</taxon>
        <taxon>Primates</taxon>
        <taxon>Haplorrhini</taxon>
        <taxon>Catarrhini</taxon>
        <taxon>Hominidae</taxon>
        <taxon>Pongo</taxon>
    </lineage>
</organism>
<comment type="catalytic activity">
    <reaction evidence="10">
        <text>tRNA(Sec) + L-serine + ATP = L-seryl-tRNA(Sec) + AMP + diphosphate + H(+)</text>
        <dbReference type="Rhea" id="RHEA:42580"/>
        <dbReference type="Rhea" id="RHEA-COMP:9742"/>
        <dbReference type="Rhea" id="RHEA-COMP:10128"/>
        <dbReference type="ChEBI" id="CHEBI:15378"/>
        <dbReference type="ChEBI" id="CHEBI:30616"/>
        <dbReference type="ChEBI" id="CHEBI:33019"/>
        <dbReference type="ChEBI" id="CHEBI:33384"/>
        <dbReference type="ChEBI" id="CHEBI:78442"/>
        <dbReference type="ChEBI" id="CHEBI:78533"/>
        <dbReference type="ChEBI" id="CHEBI:456215"/>
        <dbReference type="EC" id="6.1.1.11"/>
    </reaction>
</comment>
<evidence type="ECO:0000256" key="10">
    <source>
        <dbReference type="ARBA" id="ARBA00047929"/>
    </source>
</evidence>
<keyword evidence="5" id="KW-0547">Nucleotide-binding</keyword>
<dbReference type="Pfam" id="PF00587">
    <property type="entry name" value="tRNA-synt_2b"/>
    <property type="match status" value="1"/>
</dbReference>
<feature type="transmembrane region" description="Helical" evidence="13">
    <location>
        <begin position="41"/>
        <end position="64"/>
    </location>
</feature>
<dbReference type="PRINTS" id="PR00981">
    <property type="entry name" value="TRNASYNTHSER"/>
</dbReference>
<dbReference type="EC" id="6.1.1.11" evidence="3"/>
<evidence type="ECO:0000256" key="4">
    <source>
        <dbReference type="ARBA" id="ARBA00022598"/>
    </source>
</evidence>
<dbReference type="Ensembl" id="ENSPPYT00000045312.1">
    <property type="protein sequence ID" value="ENSPPYP00000033236.1"/>
    <property type="gene ID" value="ENSPPYG00000009949.3"/>
</dbReference>
<evidence type="ECO:0000256" key="13">
    <source>
        <dbReference type="SAM" id="Phobius"/>
    </source>
</evidence>
<evidence type="ECO:0000256" key="5">
    <source>
        <dbReference type="ARBA" id="ARBA00022741"/>
    </source>
</evidence>
<feature type="compositionally biased region" description="Basic and acidic residues" evidence="12">
    <location>
        <begin position="878"/>
        <end position="923"/>
    </location>
</feature>
<evidence type="ECO:0000256" key="11">
    <source>
        <dbReference type="ARBA" id="ARBA00048823"/>
    </source>
</evidence>
<comment type="catalytic activity">
    <reaction evidence="11">
        <text>tRNA(Ser) + L-serine + ATP = L-seryl-tRNA(Ser) + AMP + diphosphate + H(+)</text>
        <dbReference type="Rhea" id="RHEA:12292"/>
        <dbReference type="Rhea" id="RHEA-COMP:9669"/>
        <dbReference type="Rhea" id="RHEA-COMP:9703"/>
        <dbReference type="ChEBI" id="CHEBI:15378"/>
        <dbReference type="ChEBI" id="CHEBI:30616"/>
        <dbReference type="ChEBI" id="CHEBI:33019"/>
        <dbReference type="ChEBI" id="CHEBI:33384"/>
        <dbReference type="ChEBI" id="CHEBI:78442"/>
        <dbReference type="ChEBI" id="CHEBI:78533"/>
        <dbReference type="ChEBI" id="CHEBI:456215"/>
        <dbReference type="EC" id="6.1.1.11"/>
    </reaction>
</comment>
<feature type="transmembrane region" description="Helical" evidence="13">
    <location>
        <begin position="110"/>
        <end position="143"/>
    </location>
</feature>
<dbReference type="GO" id="GO:0006434">
    <property type="term" value="P:seryl-tRNA aminoacylation"/>
    <property type="evidence" value="ECO:0007669"/>
    <property type="project" value="InterPro"/>
</dbReference>
<dbReference type="GO" id="GO:0004828">
    <property type="term" value="F:serine-tRNA ligase activity"/>
    <property type="evidence" value="ECO:0007669"/>
    <property type="project" value="UniProtKB-EC"/>
</dbReference>
<comment type="similarity">
    <text evidence="2">Belongs to the class-II aminoacyl-tRNA synthetase family. Type-1 seryl-tRNA synthetase subfamily.</text>
</comment>
<dbReference type="PANTHER" id="PTHR11778">
    <property type="entry name" value="SERYL-TRNA SYNTHETASE"/>
    <property type="match status" value="1"/>
</dbReference>
<feature type="transmembrane region" description="Helical" evidence="13">
    <location>
        <begin position="76"/>
        <end position="104"/>
    </location>
</feature>
<dbReference type="InterPro" id="IPR006195">
    <property type="entry name" value="aa-tRNA-synth_II"/>
</dbReference>
<keyword evidence="6" id="KW-0067">ATP-binding</keyword>
<keyword evidence="13" id="KW-0812">Transmembrane</keyword>
<evidence type="ECO:0000256" key="9">
    <source>
        <dbReference type="ARBA" id="ARBA00033352"/>
    </source>
</evidence>
<feature type="transmembrane region" description="Helical" evidence="13">
    <location>
        <begin position="310"/>
        <end position="333"/>
    </location>
</feature>
<feature type="compositionally biased region" description="Basic and acidic residues" evidence="12">
    <location>
        <begin position="861"/>
        <end position="871"/>
    </location>
</feature>
<reference evidence="15" key="3">
    <citation type="submission" date="2025-09" db="UniProtKB">
        <authorList>
            <consortium name="Ensembl"/>
        </authorList>
    </citation>
    <scope>IDENTIFICATION</scope>
</reference>
<name>A0A8I5U1U7_PONAB</name>
<protein>
    <recommendedName>
        <fullName evidence="3">serine--tRNA ligase</fullName>
        <ecNumber evidence="3">6.1.1.11</ecNumber>
    </recommendedName>
    <alternativeName>
        <fullName evidence="8">Seryl-tRNA synthetase</fullName>
    </alternativeName>
    <alternativeName>
        <fullName evidence="9">Seryl-tRNA(Ser/Sec) synthetase</fullName>
    </alternativeName>
</protein>
<comment type="pathway">
    <text evidence="1">Aminoacyl-tRNA biosynthesis; selenocysteinyl-tRNA(Sec) biosynthesis; L-seryl-tRNA(Sec) from L-serine and tRNA(Sec): step 1/1.</text>
</comment>
<dbReference type="InterPro" id="IPR002314">
    <property type="entry name" value="aa-tRNA-synt_IIb"/>
</dbReference>
<feature type="transmembrane region" description="Helical" evidence="13">
    <location>
        <begin position="200"/>
        <end position="222"/>
    </location>
</feature>
<feature type="compositionally biased region" description="Basic and acidic residues" evidence="12">
    <location>
        <begin position="740"/>
        <end position="751"/>
    </location>
</feature>
<dbReference type="UniPathway" id="UPA00906">
    <property type="reaction ID" value="UER00895"/>
</dbReference>
<dbReference type="InterPro" id="IPR045864">
    <property type="entry name" value="aa-tRNA-synth_II/BPL/LPL"/>
</dbReference>
<dbReference type="SUPFAM" id="SSF55681">
    <property type="entry name" value="Class II aaRS and biotin synthetases"/>
    <property type="match status" value="1"/>
</dbReference>
<evidence type="ECO:0000256" key="8">
    <source>
        <dbReference type="ARBA" id="ARBA00031113"/>
    </source>
</evidence>
<evidence type="ECO:0000256" key="7">
    <source>
        <dbReference type="ARBA" id="ARBA00023146"/>
    </source>
</evidence>
<feature type="compositionally biased region" description="Acidic residues" evidence="12">
    <location>
        <begin position="784"/>
        <end position="797"/>
    </location>
</feature>
<dbReference type="GO" id="GO:0005524">
    <property type="term" value="F:ATP binding"/>
    <property type="evidence" value="ECO:0007669"/>
    <property type="project" value="UniProtKB-KW"/>
</dbReference>
<evidence type="ECO:0000256" key="3">
    <source>
        <dbReference type="ARBA" id="ARBA00012840"/>
    </source>
</evidence>
<reference evidence="15 16" key="1">
    <citation type="submission" date="2008-02" db="EMBL/GenBank/DDBJ databases">
        <title>A 6x draft sequence assembly of the Pongo pygmaeus abelii genome.</title>
        <authorList>
            <person name="Wilson R.K."/>
            <person name="Mardis E."/>
        </authorList>
    </citation>
    <scope>NUCLEOTIDE SEQUENCE [LARGE SCALE GENOMIC DNA]</scope>
</reference>
<dbReference type="CDD" id="cd00770">
    <property type="entry name" value="SerRS_core"/>
    <property type="match status" value="1"/>
</dbReference>
<keyword evidence="7" id="KW-0030">Aminoacyl-tRNA synthetase</keyword>
<evidence type="ECO:0000259" key="14">
    <source>
        <dbReference type="PROSITE" id="PS50862"/>
    </source>
</evidence>
<evidence type="ECO:0000256" key="6">
    <source>
        <dbReference type="ARBA" id="ARBA00022840"/>
    </source>
</evidence>
<evidence type="ECO:0000313" key="16">
    <source>
        <dbReference type="Proteomes" id="UP000001595"/>
    </source>
</evidence>
<dbReference type="GeneTree" id="ENSGT00940000153792"/>
<sequence>MSGAWRTPGGTGGGSSFLPWPGSSCLCEAVLGFSFSPPSPLGSLTLCCVIVSYVCECVSCMYVLCDVCVSCVSVSVYLCVSVSVCLCLCVSVSVSVCMSVSVCVYLCVCISVFVCVCLCCLCICVCLCVCFCVCLCICVYLCVCLSLCLCVCVCLCVSVCVCICVCICISLCLYLCVCVSVCICVYLCVRVCLCVSVYLYVSVSVCVSAYLCVYLCLCMYVCECECVSVSVSLSDPPALVPVSRAFSPQLCASFSLILLLPSSWCFLLLWPLSSVSNSAFPTPHPLIALSASSHFLSLSLLFSPSLPVSLFFPFPLFPCLLLPSLLLPLVYFLSPSLLSAVSGSFYLGPIPLSPLPYTGTFHPHPVFSFRPRGHLEIGEKLDIIRQKRLSHVSGHRSYYLRGAGALLQHGLVNFTFNKLLHRGFTPMTVPDLLRGAVFEGCGMTPNANPSQIYNIDPARFKDLNLAGTAEVGLAGYFMDHAVAFRDLPVRMVCSSTCYRAETNTGQEPWGLYRVHHFTKVEMFGVTGPGLEQSSQLLEEFLSLQMEILTELGLHFRVLDMPTQELGLPTYRKFDIEAWMPGRGHFGEVTSASNCTDFQSRRLHIMFQTETGELQFAHTVNATACAVPRLLIALLESNQQKDGSVLVPPALQPYLGTDRITATTHVPLQYIGPNQPRKPGLPGQPALTRCLAEVVTEVLTVGQVQRGPCTALLHKELCGIEPHGCASTEEKGLLLGDFKKQEAGKTRSSQEVRDEEEEEVAERTHKSEVQEQAIRTQGHHQLHQEEDEKEEKEDEEEKEERKRGPVETFEDLWQRHLENGGDLQKRVAEKASDKETTQFQAEEEGVRVLGGDHSLWQGAERGGGERHEDSPHPHHHHHQPEAEPRQEKEEASEREEKEVEQLEHLRDELKKVTETLGEQLRREG</sequence>
<feature type="domain" description="Aminoacyl-transfer RNA synthetases class-II family profile" evidence="14">
    <location>
        <begin position="371"/>
        <end position="647"/>
    </location>
</feature>
<dbReference type="InterPro" id="IPR033729">
    <property type="entry name" value="SerRS_core"/>
</dbReference>
<dbReference type="FunFam" id="3.30.930.10:FF:000047">
    <property type="entry name" value="serine--tRNA ligase, mitochondrial isoform X2"/>
    <property type="match status" value="1"/>
</dbReference>
<evidence type="ECO:0000256" key="1">
    <source>
        <dbReference type="ARBA" id="ARBA00005045"/>
    </source>
</evidence>
<keyword evidence="16" id="KW-1185">Reference proteome</keyword>
<evidence type="ECO:0000313" key="15">
    <source>
        <dbReference type="Ensembl" id="ENSPPYP00000033236.1"/>
    </source>
</evidence>